<keyword evidence="3 7" id="KW-0540">Nuclease</keyword>
<dbReference type="NCBIfam" id="TIGR00188">
    <property type="entry name" value="rnpA"/>
    <property type="match status" value="1"/>
</dbReference>
<evidence type="ECO:0000256" key="3">
    <source>
        <dbReference type="ARBA" id="ARBA00022722"/>
    </source>
</evidence>
<evidence type="ECO:0000256" key="1">
    <source>
        <dbReference type="ARBA" id="ARBA00002663"/>
    </source>
</evidence>
<gene>
    <name evidence="7 9" type="primary">rnpA</name>
    <name evidence="9" type="ORF">ACFQBM_11220</name>
</gene>
<dbReference type="HAMAP" id="MF_00227">
    <property type="entry name" value="RNase_P"/>
    <property type="match status" value="1"/>
</dbReference>
<dbReference type="SUPFAM" id="SSF54211">
    <property type="entry name" value="Ribosomal protein S5 domain 2-like"/>
    <property type="match status" value="1"/>
</dbReference>
<accession>A0ABW1YM77</accession>
<dbReference type="RefSeq" id="WP_193190568.1">
    <property type="nucleotide sequence ID" value="NZ_JACZFR010000013.1"/>
</dbReference>
<dbReference type="Proteomes" id="UP001596425">
    <property type="component" value="Unassembled WGS sequence"/>
</dbReference>
<proteinExistence type="inferred from homology"/>
<comment type="caution">
    <text evidence="9">The sequence shown here is derived from an EMBL/GenBank/DDBJ whole genome shotgun (WGS) entry which is preliminary data.</text>
</comment>
<dbReference type="InterPro" id="IPR020539">
    <property type="entry name" value="RNase_P_CS"/>
</dbReference>
<dbReference type="InterPro" id="IPR000100">
    <property type="entry name" value="RNase_P"/>
</dbReference>
<evidence type="ECO:0000313" key="9">
    <source>
        <dbReference type="EMBL" id="MFC6633859.1"/>
    </source>
</evidence>
<evidence type="ECO:0000256" key="7">
    <source>
        <dbReference type="HAMAP-Rule" id="MF_00227"/>
    </source>
</evidence>
<keyword evidence="4 7" id="KW-0255">Endonuclease</keyword>
<sequence>MQQARSDFGFAKPLRLLSAAQYRAVFTAKQQVRAAHPNLLILACRNDLDHPRLGLVIAKKHVRNASDRNRIKRIARETFRLRQHELPALDAVVLARPGLAELDKAALARLLNKLWRKLANRAQQPQPPAKNKP</sequence>
<comment type="catalytic activity">
    <reaction evidence="7">
        <text>Endonucleolytic cleavage of RNA, removing 5'-extranucleotides from tRNA precursor.</text>
        <dbReference type="EC" id="3.1.26.5"/>
    </reaction>
</comment>
<evidence type="ECO:0000313" key="10">
    <source>
        <dbReference type="Proteomes" id="UP001596425"/>
    </source>
</evidence>
<dbReference type="GO" id="GO:0004526">
    <property type="term" value="F:ribonuclease P activity"/>
    <property type="evidence" value="ECO:0007669"/>
    <property type="project" value="UniProtKB-EC"/>
</dbReference>
<evidence type="ECO:0000256" key="8">
    <source>
        <dbReference type="NCBIfam" id="TIGR00188"/>
    </source>
</evidence>
<dbReference type="InterPro" id="IPR020568">
    <property type="entry name" value="Ribosomal_Su5_D2-typ_SF"/>
</dbReference>
<dbReference type="EMBL" id="JBHSVR010000001">
    <property type="protein sequence ID" value="MFC6633859.1"/>
    <property type="molecule type" value="Genomic_DNA"/>
</dbReference>
<name>A0ABW1YM77_9GAMM</name>
<dbReference type="EC" id="3.1.26.5" evidence="7 8"/>
<evidence type="ECO:0000256" key="4">
    <source>
        <dbReference type="ARBA" id="ARBA00022759"/>
    </source>
</evidence>
<keyword evidence="5 7" id="KW-0378">Hydrolase</keyword>
<dbReference type="Pfam" id="PF00825">
    <property type="entry name" value="Ribonuclease_P"/>
    <property type="match status" value="1"/>
</dbReference>
<dbReference type="PANTHER" id="PTHR33992">
    <property type="entry name" value="RIBONUCLEASE P PROTEIN COMPONENT"/>
    <property type="match status" value="1"/>
</dbReference>
<evidence type="ECO:0000256" key="2">
    <source>
        <dbReference type="ARBA" id="ARBA00022694"/>
    </source>
</evidence>
<evidence type="ECO:0000256" key="5">
    <source>
        <dbReference type="ARBA" id="ARBA00022801"/>
    </source>
</evidence>
<evidence type="ECO:0000256" key="6">
    <source>
        <dbReference type="ARBA" id="ARBA00022884"/>
    </source>
</evidence>
<keyword evidence="6 7" id="KW-0694">RNA-binding</keyword>
<organism evidence="9 10">
    <name type="scientific">Microbulbifer taiwanensis</name>
    <dbReference type="NCBI Taxonomy" id="986746"/>
    <lineage>
        <taxon>Bacteria</taxon>
        <taxon>Pseudomonadati</taxon>
        <taxon>Pseudomonadota</taxon>
        <taxon>Gammaproteobacteria</taxon>
        <taxon>Cellvibrionales</taxon>
        <taxon>Microbulbiferaceae</taxon>
        <taxon>Microbulbifer</taxon>
    </lineage>
</organism>
<dbReference type="InterPro" id="IPR014721">
    <property type="entry name" value="Ribsml_uS5_D2-typ_fold_subgr"/>
</dbReference>
<dbReference type="PANTHER" id="PTHR33992:SF1">
    <property type="entry name" value="RIBONUCLEASE P PROTEIN COMPONENT"/>
    <property type="match status" value="1"/>
</dbReference>
<comment type="subunit">
    <text evidence="7">Consists of a catalytic RNA component (M1 or rnpB) and a protein subunit.</text>
</comment>
<comment type="similarity">
    <text evidence="7">Belongs to the RnpA family.</text>
</comment>
<protein>
    <recommendedName>
        <fullName evidence="7 8">Ribonuclease P protein component</fullName>
        <shortName evidence="7">RNase P protein</shortName>
        <shortName evidence="7">RNaseP protein</shortName>
        <ecNumber evidence="7 8">3.1.26.5</ecNumber>
    </recommendedName>
    <alternativeName>
        <fullName evidence="7">Protein C5</fullName>
    </alternativeName>
</protein>
<keyword evidence="10" id="KW-1185">Reference proteome</keyword>
<dbReference type="Gene3D" id="3.30.230.10">
    <property type="match status" value="1"/>
</dbReference>
<dbReference type="PROSITE" id="PS00648">
    <property type="entry name" value="RIBONUCLEASE_P"/>
    <property type="match status" value="1"/>
</dbReference>
<comment type="function">
    <text evidence="1 7">RNaseP catalyzes the removal of the 5'-leader sequence from pre-tRNA to produce the mature 5'-terminus. It can also cleave other RNA substrates such as 4.5S RNA. The protein component plays an auxiliary but essential role in vivo by binding to the 5'-leader sequence and broadening the substrate specificity of the ribozyme.</text>
</comment>
<keyword evidence="2 7" id="KW-0819">tRNA processing</keyword>
<reference evidence="10" key="1">
    <citation type="journal article" date="2019" name="Int. J. Syst. Evol. Microbiol.">
        <title>The Global Catalogue of Microorganisms (GCM) 10K type strain sequencing project: providing services to taxonomists for standard genome sequencing and annotation.</title>
        <authorList>
            <consortium name="The Broad Institute Genomics Platform"/>
            <consortium name="The Broad Institute Genome Sequencing Center for Infectious Disease"/>
            <person name="Wu L."/>
            <person name="Ma J."/>
        </authorList>
    </citation>
    <scope>NUCLEOTIDE SEQUENCE [LARGE SCALE GENOMIC DNA]</scope>
    <source>
        <strain evidence="10">CGMCC 1.13718</strain>
    </source>
</reference>